<dbReference type="PANTHER" id="PTHR30136:SF35">
    <property type="entry name" value="HTH-TYPE TRANSCRIPTIONAL REGULATOR RV1719"/>
    <property type="match status" value="1"/>
</dbReference>
<sequence>MIVTTASGPMPQYPIESVDNALKVVLLLAERGELRLTDVSDYLGVASSSAHRMLAMLLYRGFVQQDPKTKIYTAGTALTKIAFSITRRLDFLAPLRPYLEKLSSTLDETVHLSMLDNTAVCFVDAIEGSKVARTASRVGMALPASTTASGKAMLAGLSLVEIEKLYPTEELVTLTDRSIKTKAGLLRELAQIRRRGYACSSEESEADVSSIAVAFPARDGLPHLAFSTAIPRPRMSPTGKRRIGEIVMGVVDDAAQLLKT</sequence>
<dbReference type="InterPro" id="IPR029016">
    <property type="entry name" value="GAF-like_dom_sf"/>
</dbReference>
<dbReference type="SUPFAM" id="SSF55781">
    <property type="entry name" value="GAF domain-like"/>
    <property type="match status" value="1"/>
</dbReference>
<dbReference type="PROSITE" id="PS51077">
    <property type="entry name" value="HTH_ICLR"/>
    <property type="match status" value="1"/>
</dbReference>
<organism evidence="6 7">
    <name type="scientific">Mycolicibacterium gadium</name>
    <name type="common">Mycobacterium gadium</name>
    <dbReference type="NCBI Taxonomy" id="1794"/>
    <lineage>
        <taxon>Bacteria</taxon>
        <taxon>Bacillati</taxon>
        <taxon>Actinomycetota</taxon>
        <taxon>Actinomycetes</taxon>
        <taxon>Mycobacteriales</taxon>
        <taxon>Mycobacteriaceae</taxon>
        <taxon>Mycolicibacterium</taxon>
    </lineage>
</organism>
<dbReference type="Pfam" id="PF01614">
    <property type="entry name" value="IclR_C"/>
    <property type="match status" value="1"/>
</dbReference>
<evidence type="ECO:0000256" key="3">
    <source>
        <dbReference type="ARBA" id="ARBA00023163"/>
    </source>
</evidence>
<dbReference type="GO" id="GO:0003700">
    <property type="term" value="F:DNA-binding transcription factor activity"/>
    <property type="evidence" value="ECO:0007669"/>
    <property type="project" value="TreeGrafter"/>
</dbReference>
<protein>
    <submittedName>
        <fullName evidence="6">IclR family transcriptional regulator</fullName>
    </submittedName>
</protein>
<dbReference type="EMBL" id="AP022608">
    <property type="protein sequence ID" value="BBZ20791.1"/>
    <property type="molecule type" value="Genomic_DNA"/>
</dbReference>
<dbReference type="Gene3D" id="1.10.10.10">
    <property type="entry name" value="Winged helix-like DNA-binding domain superfamily/Winged helix DNA-binding domain"/>
    <property type="match status" value="1"/>
</dbReference>
<evidence type="ECO:0000256" key="1">
    <source>
        <dbReference type="ARBA" id="ARBA00023015"/>
    </source>
</evidence>
<dbReference type="InterPro" id="IPR014757">
    <property type="entry name" value="Tscrpt_reg_IclR_C"/>
</dbReference>
<accession>A0A7I7WWB7</accession>
<keyword evidence="2" id="KW-0238">DNA-binding</keyword>
<proteinExistence type="predicted"/>
<dbReference type="PANTHER" id="PTHR30136">
    <property type="entry name" value="HELIX-TURN-HELIX TRANSCRIPTIONAL REGULATOR, ICLR FAMILY"/>
    <property type="match status" value="1"/>
</dbReference>
<dbReference type="AlphaFoldDB" id="A0A7I7WWB7"/>
<dbReference type="SUPFAM" id="SSF46785">
    <property type="entry name" value="Winged helix' DNA-binding domain"/>
    <property type="match status" value="1"/>
</dbReference>
<dbReference type="InterPro" id="IPR036390">
    <property type="entry name" value="WH_DNA-bd_sf"/>
</dbReference>
<dbReference type="SMART" id="SM00346">
    <property type="entry name" value="HTH_ICLR"/>
    <property type="match status" value="1"/>
</dbReference>
<evidence type="ECO:0000259" key="5">
    <source>
        <dbReference type="PROSITE" id="PS51078"/>
    </source>
</evidence>
<keyword evidence="1" id="KW-0805">Transcription regulation</keyword>
<feature type="domain" description="HTH iclR-type" evidence="4">
    <location>
        <begin position="15"/>
        <end position="76"/>
    </location>
</feature>
<dbReference type="GO" id="GO:0003677">
    <property type="term" value="F:DNA binding"/>
    <property type="evidence" value="ECO:0007669"/>
    <property type="project" value="UniProtKB-KW"/>
</dbReference>
<dbReference type="GO" id="GO:0045892">
    <property type="term" value="P:negative regulation of DNA-templated transcription"/>
    <property type="evidence" value="ECO:0007669"/>
    <property type="project" value="TreeGrafter"/>
</dbReference>
<keyword evidence="3" id="KW-0804">Transcription</keyword>
<evidence type="ECO:0000259" key="4">
    <source>
        <dbReference type="PROSITE" id="PS51077"/>
    </source>
</evidence>
<dbReference type="InterPro" id="IPR005471">
    <property type="entry name" value="Tscrpt_reg_IclR_N"/>
</dbReference>
<dbReference type="InterPro" id="IPR050707">
    <property type="entry name" value="HTH_MetabolicPath_Reg"/>
</dbReference>
<reference evidence="6 7" key="1">
    <citation type="journal article" date="2019" name="Emerg. Microbes Infect.">
        <title>Comprehensive subspecies identification of 175 nontuberculous mycobacteria species based on 7547 genomic profiles.</title>
        <authorList>
            <person name="Matsumoto Y."/>
            <person name="Kinjo T."/>
            <person name="Motooka D."/>
            <person name="Nabeya D."/>
            <person name="Jung N."/>
            <person name="Uechi K."/>
            <person name="Horii T."/>
            <person name="Iida T."/>
            <person name="Fujita J."/>
            <person name="Nakamura S."/>
        </authorList>
    </citation>
    <scope>NUCLEOTIDE SEQUENCE [LARGE SCALE GENOMIC DNA]</scope>
    <source>
        <strain evidence="6 7">JCM 12688</strain>
    </source>
</reference>
<evidence type="ECO:0000313" key="7">
    <source>
        <dbReference type="Proteomes" id="UP000466187"/>
    </source>
</evidence>
<name>A0A7I7WWB7_MYCGU</name>
<evidence type="ECO:0000256" key="2">
    <source>
        <dbReference type="ARBA" id="ARBA00023125"/>
    </source>
</evidence>
<gene>
    <name evidence="6" type="ORF">MGAD_51260</name>
</gene>
<dbReference type="PROSITE" id="PS51078">
    <property type="entry name" value="ICLR_ED"/>
    <property type="match status" value="1"/>
</dbReference>
<dbReference type="Proteomes" id="UP000466187">
    <property type="component" value="Chromosome"/>
</dbReference>
<dbReference type="Gene3D" id="3.30.450.40">
    <property type="match status" value="1"/>
</dbReference>
<feature type="domain" description="IclR-ED" evidence="5">
    <location>
        <begin position="77"/>
        <end position="260"/>
    </location>
</feature>
<dbReference type="KEGG" id="mgad:MGAD_51260"/>
<evidence type="ECO:0000313" key="6">
    <source>
        <dbReference type="EMBL" id="BBZ20791.1"/>
    </source>
</evidence>
<dbReference type="Pfam" id="PF09339">
    <property type="entry name" value="HTH_IclR"/>
    <property type="match status" value="1"/>
</dbReference>
<dbReference type="InterPro" id="IPR036388">
    <property type="entry name" value="WH-like_DNA-bd_sf"/>
</dbReference>